<dbReference type="GO" id="GO:0007271">
    <property type="term" value="P:synaptic transmission, cholinergic"/>
    <property type="evidence" value="ECO:0007669"/>
    <property type="project" value="TreeGrafter"/>
</dbReference>
<proteinExistence type="predicted"/>
<dbReference type="GO" id="GO:0043495">
    <property type="term" value="F:protein-membrane adaptor activity"/>
    <property type="evidence" value="ECO:0007669"/>
    <property type="project" value="InterPro"/>
</dbReference>
<dbReference type="PANTHER" id="PTHR46574:SF1">
    <property type="entry name" value="43 KDA RECEPTOR-ASSOCIATED PROTEIN OF THE SYNAPSE"/>
    <property type="match status" value="1"/>
</dbReference>
<dbReference type="GO" id="GO:0031594">
    <property type="term" value="C:neuromuscular junction"/>
    <property type="evidence" value="ECO:0007669"/>
    <property type="project" value="TreeGrafter"/>
</dbReference>
<dbReference type="Proteomes" id="UP000719412">
    <property type="component" value="Unassembled WGS sequence"/>
</dbReference>
<reference evidence="2" key="1">
    <citation type="journal article" date="2020" name="J Insects Food Feed">
        <title>The yellow mealworm (Tenebrio molitor) genome: a resource for the emerging insects as food and feed industry.</title>
        <authorList>
            <person name="Eriksson T."/>
            <person name="Andere A."/>
            <person name="Kelstrup H."/>
            <person name="Emery V."/>
            <person name="Picard C."/>
        </authorList>
    </citation>
    <scope>NUCLEOTIDE SEQUENCE</scope>
    <source>
        <strain evidence="2">Stoneville</strain>
        <tissue evidence="2">Whole head</tissue>
    </source>
</reference>
<dbReference type="InterPro" id="IPR052480">
    <property type="entry name" value="RAPsyn"/>
</dbReference>
<evidence type="ECO:0000313" key="2">
    <source>
        <dbReference type="EMBL" id="KAH0811477.1"/>
    </source>
</evidence>
<dbReference type="EMBL" id="JABDTM020026775">
    <property type="protein sequence ID" value="KAH0811477.1"/>
    <property type="molecule type" value="Genomic_DNA"/>
</dbReference>
<dbReference type="GO" id="GO:1900075">
    <property type="term" value="P:positive regulation of neuromuscular synaptic transmission"/>
    <property type="evidence" value="ECO:0007669"/>
    <property type="project" value="TreeGrafter"/>
</dbReference>
<name>A0A8J6L907_TENMO</name>
<keyword evidence="3" id="KW-1185">Reference proteome</keyword>
<protein>
    <recommendedName>
        <fullName evidence="1">Rapsyn myristoylation/linker region N-terminal domain-containing protein</fullName>
    </recommendedName>
</protein>
<dbReference type="GO" id="GO:0033130">
    <property type="term" value="F:acetylcholine receptor binding"/>
    <property type="evidence" value="ECO:0007669"/>
    <property type="project" value="InterPro"/>
</dbReference>
<dbReference type="PANTHER" id="PTHR46574">
    <property type="entry name" value="43 KDA RECEPTOR-ASSOCIATED PROTEIN OF THE SYNAPSE"/>
    <property type="match status" value="1"/>
</dbReference>
<dbReference type="AlphaFoldDB" id="A0A8J6L907"/>
<gene>
    <name evidence="2" type="ORF">GEV33_011311</name>
</gene>
<dbReference type="GO" id="GO:0005886">
    <property type="term" value="C:plasma membrane"/>
    <property type="evidence" value="ECO:0007669"/>
    <property type="project" value="TreeGrafter"/>
</dbReference>
<sequence>MIGLPELWRKNCVAWIDGVSFKCGKKWARKGKHKLSEYTDNSMMHIHENLETLEKWNIAELRSHPILSWPLILSDFLRAASTSSEIMIWLCFSRGCWMVVEGLPRKGEEKSLTCDRCSGGVSHQLSATRLLSSPDGSRHPLDGLEQIWPWNDSYSSLHRDTYTEVRTPRRPVFTWGCFRACRARIYQSIAKRKVSERRAATECQEIVPQVDQGVKLYNQHKQQQAVRKWKSALKAIRKREDKFVLLGYLCQAYMDWGKYRTREVSAPGAILGKFIIDVPWSGAFKNRSDPSGFYVWEVGVIFFVHDIKPESWLSIDGFGT</sequence>
<organism evidence="2 3">
    <name type="scientific">Tenebrio molitor</name>
    <name type="common">Yellow mealworm beetle</name>
    <dbReference type="NCBI Taxonomy" id="7067"/>
    <lineage>
        <taxon>Eukaryota</taxon>
        <taxon>Metazoa</taxon>
        <taxon>Ecdysozoa</taxon>
        <taxon>Arthropoda</taxon>
        <taxon>Hexapoda</taxon>
        <taxon>Insecta</taxon>
        <taxon>Pterygota</taxon>
        <taxon>Neoptera</taxon>
        <taxon>Endopterygota</taxon>
        <taxon>Coleoptera</taxon>
        <taxon>Polyphaga</taxon>
        <taxon>Cucujiformia</taxon>
        <taxon>Tenebrionidae</taxon>
        <taxon>Tenebrio</taxon>
    </lineage>
</organism>
<feature type="domain" description="Rapsyn myristoylation/linker region N-terminal" evidence="1">
    <location>
        <begin position="209"/>
        <end position="260"/>
    </location>
</feature>
<dbReference type="InterPro" id="IPR019568">
    <property type="entry name" value="Rapsyn_myristoylation/link_N"/>
</dbReference>
<evidence type="ECO:0000259" key="1">
    <source>
        <dbReference type="Pfam" id="PF10579"/>
    </source>
</evidence>
<dbReference type="Pfam" id="PF10579">
    <property type="entry name" value="Rapsyn_N"/>
    <property type="match status" value="1"/>
</dbReference>
<evidence type="ECO:0000313" key="3">
    <source>
        <dbReference type="Proteomes" id="UP000719412"/>
    </source>
</evidence>
<comment type="caution">
    <text evidence="2">The sequence shown here is derived from an EMBL/GenBank/DDBJ whole genome shotgun (WGS) entry which is preliminary data.</text>
</comment>
<accession>A0A8J6L907</accession>
<reference evidence="2" key="2">
    <citation type="submission" date="2021-08" db="EMBL/GenBank/DDBJ databases">
        <authorList>
            <person name="Eriksson T."/>
        </authorList>
    </citation>
    <scope>NUCLEOTIDE SEQUENCE</scope>
    <source>
        <strain evidence="2">Stoneville</strain>
        <tissue evidence="2">Whole head</tissue>
    </source>
</reference>